<dbReference type="PANTHER" id="PTHR10772">
    <property type="entry name" value="10 KDA HEAT SHOCK PROTEIN"/>
    <property type="match status" value="1"/>
</dbReference>
<dbReference type="GO" id="GO:0005759">
    <property type="term" value="C:mitochondrial matrix"/>
    <property type="evidence" value="ECO:0007669"/>
    <property type="project" value="TreeGrafter"/>
</dbReference>
<keyword evidence="3 8" id="KW-0143">Chaperone</keyword>
<dbReference type="InterPro" id="IPR037124">
    <property type="entry name" value="Chaperonin_GroES_sf"/>
</dbReference>
<keyword evidence="10" id="KW-1185">Reference proteome</keyword>
<dbReference type="InterPro" id="IPR011032">
    <property type="entry name" value="GroES-like_sf"/>
</dbReference>
<dbReference type="InterPro" id="IPR018369">
    <property type="entry name" value="Chaprnonin_Cpn10_CS"/>
</dbReference>
<dbReference type="InterPro" id="IPR020818">
    <property type="entry name" value="Chaperonin_GroES"/>
</dbReference>
<evidence type="ECO:0000256" key="7">
    <source>
        <dbReference type="ARBA" id="ARBA00079398"/>
    </source>
</evidence>
<evidence type="ECO:0000256" key="2">
    <source>
        <dbReference type="ARBA" id="ARBA00018842"/>
    </source>
</evidence>
<dbReference type="GO" id="GO:0051082">
    <property type="term" value="F:unfolded protein binding"/>
    <property type="evidence" value="ECO:0007669"/>
    <property type="project" value="TreeGrafter"/>
</dbReference>
<dbReference type="EMBL" id="OU900104">
    <property type="protein sequence ID" value="CAG9855860.1"/>
    <property type="molecule type" value="Genomic_DNA"/>
</dbReference>
<evidence type="ECO:0000256" key="3">
    <source>
        <dbReference type="ARBA" id="ARBA00023186"/>
    </source>
</evidence>
<evidence type="ECO:0000313" key="10">
    <source>
        <dbReference type="Proteomes" id="UP001153712"/>
    </source>
</evidence>
<organism evidence="9 10">
    <name type="scientific">Phyllotreta striolata</name>
    <name type="common">Striped flea beetle</name>
    <name type="synonym">Crioceris striolata</name>
    <dbReference type="NCBI Taxonomy" id="444603"/>
    <lineage>
        <taxon>Eukaryota</taxon>
        <taxon>Metazoa</taxon>
        <taxon>Ecdysozoa</taxon>
        <taxon>Arthropoda</taxon>
        <taxon>Hexapoda</taxon>
        <taxon>Insecta</taxon>
        <taxon>Pterygota</taxon>
        <taxon>Neoptera</taxon>
        <taxon>Endopterygota</taxon>
        <taxon>Coleoptera</taxon>
        <taxon>Polyphaga</taxon>
        <taxon>Cucujiformia</taxon>
        <taxon>Chrysomeloidea</taxon>
        <taxon>Chrysomelidae</taxon>
        <taxon>Galerucinae</taxon>
        <taxon>Alticini</taxon>
        <taxon>Phyllotreta</taxon>
    </lineage>
</organism>
<sequence length="112" mass="12086">MAASPQVKSLTRKLVPLLNRVLIKKPDPVKQSKGGILIPETKTQSKYNKGVVVAVGPGKYSSKGKVIPMNVYPGDEVILEDIGGISVDLDEGTHYIYKDTAILAKINKNVQA</sequence>
<dbReference type="GO" id="GO:0051087">
    <property type="term" value="F:protein-folding chaperone binding"/>
    <property type="evidence" value="ECO:0007669"/>
    <property type="project" value="TreeGrafter"/>
</dbReference>
<dbReference type="GO" id="GO:0046872">
    <property type="term" value="F:metal ion binding"/>
    <property type="evidence" value="ECO:0007669"/>
    <property type="project" value="TreeGrafter"/>
</dbReference>
<evidence type="ECO:0000256" key="4">
    <source>
        <dbReference type="ARBA" id="ARBA00029976"/>
    </source>
</evidence>
<dbReference type="SUPFAM" id="SSF50129">
    <property type="entry name" value="GroES-like"/>
    <property type="match status" value="1"/>
</dbReference>
<dbReference type="PROSITE" id="PS00681">
    <property type="entry name" value="CHAPERONINS_CPN10"/>
    <property type="match status" value="1"/>
</dbReference>
<name>A0A9N9TKX4_PHYSR</name>
<dbReference type="Pfam" id="PF00166">
    <property type="entry name" value="Cpn10"/>
    <property type="match status" value="1"/>
</dbReference>
<dbReference type="PANTHER" id="PTHR10772:SF0">
    <property type="entry name" value="10 KDA HEAT SHOCK PROTEIN, MITOCHONDRIAL"/>
    <property type="match status" value="1"/>
</dbReference>
<comment type="similarity">
    <text evidence="1 8">Belongs to the GroES chaperonin family.</text>
</comment>
<evidence type="ECO:0000313" key="9">
    <source>
        <dbReference type="EMBL" id="CAG9855860.1"/>
    </source>
</evidence>
<dbReference type="Gene3D" id="2.30.33.40">
    <property type="entry name" value="GroES chaperonin"/>
    <property type="match status" value="1"/>
</dbReference>
<dbReference type="GO" id="GO:0005524">
    <property type="term" value="F:ATP binding"/>
    <property type="evidence" value="ECO:0007669"/>
    <property type="project" value="InterPro"/>
</dbReference>
<evidence type="ECO:0000256" key="8">
    <source>
        <dbReference type="RuleBase" id="RU003479"/>
    </source>
</evidence>
<proteinExistence type="inferred from homology"/>
<dbReference type="CDD" id="cd00320">
    <property type="entry name" value="cpn10"/>
    <property type="match status" value="1"/>
</dbReference>
<evidence type="ECO:0000256" key="1">
    <source>
        <dbReference type="ARBA" id="ARBA00006975"/>
    </source>
</evidence>
<evidence type="ECO:0000256" key="6">
    <source>
        <dbReference type="ARBA" id="ARBA00073031"/>
    </source>
</evidence>
<dbReference type="AlphaFoldDB" id="A0A9N9TKX4"/>
<accession>A0A9N9TKX4</accession>
<protein>
    <recommendedName>
        <fullName evidence="2">10 kDa heat shock protein, mitochondrial</fullName>
    </recommendedName>
    <alternativeName>
        <fullName evidence="4">10 kDa chaperonin</fullName>
    </alternativeName>
    <alternativeName>
        <fullName evidence="6">20 kDa chaperonin, chloroplastic</fullName>
    </alternativeName>
    <alternativeName>
        <fullName evidence="5">Chaperonin 10</fullName>
    </alternativeName>
    <alternativeName>
        <fullName evidence="7">Protein Cpn21</fullName>
    </alternativeName>
</protein>
<dbReference type="FunFam" id="2.30.33.40:FF:000001">
    <property type="entry name" value="10 kDa chaperonin"/>
    <property type="match status" value="1"/>
</dbReference>
<dbReference type="GO" id="GO:0044183">
    <property type="term" value="F:protein folding chaperone"/>
    <property type="evidence" value="ECO:0007669"/>
    <property type="project" value="InterPro"/>
</dbReference>
<dbReference type="SMART" id="SM00883">
    <property type="entry name" value="Cpn10"/>
    <property type="match status" value="1"/>
</dbReference>
<dbReference type="Proteomes" id="UP001153712">
    <property type="component" value="Chromosome 11"/>
</dbReference>
<evidence type="ECO:0000256" key="5">
    <source>
        <dbReference type="ARBA" id="ARBA00031971"/>
    </source>
</evidence>
<dbReference type="PRINTS" id="PR00297">
    <property type="entry name" value="CHAPERONIN10"/>
</dbReference>
<gene>
    <name evidence="9" type="ORF">PHYEVI_LOCUS2295</name>
</gene>
<reference evidence="9" key="1">
    <citation type="submission" date="2022-01" db="EMBL/GenBank/DDBJ databases">
        <authorList>
            <person name="King R."/>
        </authorList>
    </citation>
    <scope>NUCLEOTIDE SEQUENCE</scope>
</reference>
<dbReference type="OrthoDB" id="184876at2759"/>